<protein>
    <submittedName>
        <fullName evidence="1">Uncharacterized protein</fullName>
    </submittedName>
</protein>
<gene>
    <name evidence="1" type="ORF">ABH15_08825</name>
</gene>
<reference evidence="1 2" key="1">
    <citation type="journal article" date="2015" name="Int. J. Syst. Evol. Microbiol.">
        <title>Methanoculleus taiwanensis sp. nov., a methanogen isolated from deep marine sediment at the deformation front area near Taiwan.</title>
        <authorList>
            <person name="Weng C.Y."/>
            <person name="Chen S.C."/>
            <person name="Lai M.C."/>
            <person name="Wu S.Y."/>
            <person name="Lin S."/>
            <person name="Yang T.F."/>
            <person name="Chen P.C."/>
        </authorList>
    </citation>
    <scope>NUCLEOTIDE SEQUENCE [LARGE SCALE GENOMIC DNA]</scope>
    <source>
        <strain evidence="1 2">CYW4</strain>
    </source>
</reference>
<accession>A0A498H2N6</accession>
<name>A0A498H2N6_9EURY</name>
<dbReference type="EMBL" id="LHQS01000002">
    <property type="protein sequence ID" value="RXE56236.1"/>
    <property type="molecule type" value="Genomic_DNA"/>
</dbReference>
<keyword evidence="2" id="KW-1185">Reference proteome</keyword>
<evidence type="ECO:0000313" key="1">
    <source>
        <dbReference type="EMBL" id="RXE56236.1"/>
    </source>
</evidence>
<dbReference type="AlphaFoldDB" id="A0A498H2N6"/>
<dbReference type="Proteomes" id="UP000290932">
    <property type="component" value="Unassembled WGS sequence"/>
</dbReference>
<evidence type="ECO:0000313" key="2">
    <source>
        <dbReference type="Proteomes" id="UP000290932"/>
    </source>
</evidence>
<comment type="caution">
    <text evidence="1">The sequence shown here is derived from an EMBL/GenBank/DDBJ whole genome shotgun (WGS) entry which is preliminary data.</text>
</comment>
<sequence>MRHHHTPRPSRSPFPGCGISAGAGRIIFPGRNDLFIKRGIPGGIIDLIGDIFAQMPQLDFIQQEIYLYSHSDL</sequence>
<organism evidence="1 2">
    <name type="scientific">Methanoculleus taiwanensis</name>
    <dbReference type="NCBI Taxonomy" id="1550565"/>
    <lineage>
        <taxon>Archaea</taxon>
        <taxon>Methanobacteriati</taxon>
        <taxon>Methanobacteriota</taxon>
        <taxon>Stenosarchaea group</taxon>
        <taxon>Methanomicrobia</taxon>
        <taxon>Methanomicrobiales</taxon>
        <taxon>Methanomicrobiaceae</taxon>
        <taxon>Methanoculleus</taxon>
    </lineage>
</organism>
<proteinExistence type="predicted"/>